<dbReference type="InterPro" id="IPR032710">
    <property type="entry name" value="NTF2-like_dom_sf"/>
</dbReference>
<dbReference type="AlphaFoldDB" id="A0A6G7YE02"/>
<gene>
    <name evidence="2" type="ORF">G7071_04725</name>
</gene>
<evidence type="ECO:0000313" key="2">
    <source>
        <dbReference type="EMBL" id="QIK74837.1"/>
    </source>
</evidence>
<keyword evidence="3" id="KW-1185">Reference proteome</keyword>
<dbReference type="Proteomes" id="UP000502035">
    <property type="component" value="Chromosome"/>
</dbReference>
<evidence type="ECO:0000313" key="3">
    <source>
        <dbReference type="Proteomes" id="UP000502035"/>
    </source>
</evidence>
<proteinExistence type="predicted"/>
<dbReference type="RefSeq" id="WP_166315531.1">
    <property type="nucleotide sequence ID" value="NZ_CP049866.1"/>
</dbReference>
<protein>
    <submittedName>
        <fullName evidence="2">Nuclear transport factor 2 family protein</fullName>
    </submittedName>
</protein>
<organism evidence="2 3">
    <name type="scientific">Nocardioides piscis</name>
    <dbReference type="NCBI Taxonomy" id="2714938"/>
    <lineage>
        <taxon>Bacteria</taxon>
        <taxon>Bacillati</taxon>
        <taxon>Actinomycetota</taxon>
        <taxon>Actinomycetes</taxon>
        <taxon>Propionibacteriales</taxon>
        <taxon>Nocardioidaceae</taxon>
        <taxon>Nocardioides</taxon>
    </lineage>
</organism>
<evidence type="ECO:0000259" key="1">
    <source>
        <dbReference type="Pfam" id="PF12680"/>
    </source>
</evidence>
<dbReference type="InterPro" id="IPR037401">
    <property type="entry name" value="SnoaL-like"/>
</dbReference>
<reference evidence="2 3" key="1">
    <citation type="submission" date="2020-03" db="EMBL/GenBank/DDBJ databases">
        <title>Nocardioides sp. nov., isolated from fish.</title>
        <authorList>
            <person name="Hyun D.-W."/>
            <person name="Bae J.-W."/>
        </authorList>
    </citation>
    <scope>NUCLEOTIDE SEQUENCE [LARGE SCALE GENOMIC DNA]</scope>
    <source>
        <strain evidence="2 3">HDW12A</strain>
    </source>
</reference>
<name>A0A6G7YE02_9ACTN</name>
<sequence length="137" mass="14979">MAEDTASIDLVRRYIEAVQRARASGDVSDFEALREFLSADLVIKVASAWTDEPWQVMHRGADALITRLQAPINKSTSLTTENITVQQAGDDVYVEQLSTIVDSDGTHVSMVCHIFSVVDGLITGVRGYRNERGIPAG</sequence>
<dbReference type="Pfam" id="PF12680">
    <property type="entry name" value="SnoaL_2"/>
    <property type="match status" value="1"/>
</dbReference>
<dbReference type="SUPFAM" id="SSF54427">
    <property type="entry name" value="NTF2-like"/>
    <property type="match status" value="1"/>
</dbReference>
<accession>A0A6G7YE02</accession>
<dbReference type="EMBL" id="CP049866">
    <property type="protein sequence ID" value="QIK74837.1"/>
    <property type="molecule type" value="Genomic_DNA"/>
</dbReference>
<feature type="domain" description="SnoaL-like" evidence="1">
    <location>
        <begin position="11"/>
        <end position="123"/>
    </location>
</feature>
<dbReference type="Gene3D" id="3.10.450.50">
    <property type="match status" value="1"/>
</dbReference>
<dbReference type="KEGG" id="npi:G7071_04725"/>